<evidence type="ECO:0000256" key="1">
    <source>
        <dbReference type="SAM" id="Coils"/>
    </source>
</evidence>
<reference evidence="2 3" key="1">
    <citation type="submission" date="2020-08" db="EMBL/GenBank/DDBJ databases">
        <title>Emergence of ISAba1-mediated novel tet(X) in Acinetobacter variabilis from a chicken farm.</title>
        <authorList>
            <person name="Peng K."/>
            <person name="Li R."/>
        </authorList>
    </citation>
    <scope>NUCLEOTIDE SEQUENCE [LARGE SCALE GENOMIC DNA]</scope>
    <source>
        <strain evidence="2 3">XM9F202-2</strain>
    </source>
</reference>
<proteinExistence type="predicted"/>
<evidence type="ECO:0000313" key="2">
    <source>
        <dbReference type="EMBL" id="QQN88314.1"/>
    </source>
</evidence>
<dbReference type="RefSeq" id="WP_180054094.1">
    <property type="nucleotide sequence ID" value="NZ_CP060811.1"/>
</dbReference>
<dbReference type="AlphaFoldDB" id="A0A7T8AR33"/>
<name>A0A7T8AR33_9GAMM</name>
<dbReference type="Proteomes" id="UP000596079">
    <property type="component" value="Chromosome"/>
</dbReference>
<dbReference type="EMBL" id="CP060811">
    <property type="protein sequence ID" value="QQN88314.1"/>
    <property type="molecule type" value="Genomic_DNA"/>
</dbReference>
<keyword evidence="1" id="KW-0175">Coiled coil</keyword>
<protein>
    <submittedName>
        <fullName evidence="2">Uncharacterized protein</fullName>
    </submittedName>
</protein>
<feature type="coiled-coil region" evidence="1">
    <location>
        <begin position="98"/>
        <end position="163"/>
    </location>
</feature>
<sequence length="279" mass="31991">MKKLFIVFFILSLAWIAKLSYDLFGLNSAQTELTQNLKQLQQQNANLNDQMVALKRQVATGQALSPETPNKGTVQDTPRVDLQDDLPLVEQYLDLVEFALQQQQYAMAMEKLNQLSNQLEHLELAPALLGSLNQAIDKDREVLKQFINNRLVQQNKLKELLQQIDIEMEKEIQVQHQHRATAQSSFWQRWIQIESVEKPSAVLMQRNLVLKEAQLRLLIAENSVQQGQQVAFQQALKSVIEVLAQLPDAQSKQWIQRLEQIKIAPQTPTPQLNTRTLIG</sequence>
<accession>A0A7T8AR33</accession>
<gene>
    <name evidence="2" type="ORF">IAQ69_01050</name>
</gene>
<evidence type="ECO:0000313" key="3">
    <source>
        <dbReference type="Proteomes" id="UP000596079"/>
    </source>
</evidence>
<organism evidence="2 3">
    <name type="scientific">Acinetobacter variabilis</name>
    <dbReference type="NCBI Taxonomy" id="70346"/>
    <lineage>
        <taxon>Bacteria</taxon>
        <taxon>Pseudomonadati</taxon>
        <taxon>Pseudomonadota</taxon>
        <taxon>Gammaproteobacteria</taxon>
        <taxon>Moraxellales</taxon>
        <taxon>Moraxellaceae</taxon>
        <taxon>Acinetobacter</taxon>
    </lineage>
</organism>
<feature type="coiled-coil region" evidence="1">
    <location>
        <begin position="23"/>
        <end position="57"/>
    </location>
</feature>